<dbReference type="EMBL" id="AP024601">
    <property type="protein sequence ID" value="BCU80250.1"/>
    <property type="molecule type" value="Genomic_DNA"/>
</dbReference>
<evidence type="ECO:0008006" key="3">
    <source>
        <dbReference type="Google" id="ProtNLM"/>
    </source>
</evidence>
<sequence length="62" mass="7691">MQERVMPFRCIVCDQRHWDGITVMEEFICGRCEREMIRTPVEHEKYPFFVVQMRKIWLKEQA</sequence>
<keyword evidence="2" id="KW-1185">Reference proteome</keyword>
<dbReference type="AlphaFoldDB" id="A0A8D5ZL38"/>
<evidence type="ECO:0000313" key="2">
    <source>
        <dbReference type="Proteomes" id="UP000677436"/>
    </source>
</evidence>
<evidence type="ECO:0000313" key="1">
    <source>
        <dbReference type="EMBL" id="BCU80250.1"/>
    </source>
</evidence>
<dbReference type="Pfam" id="PF10764">
    <property type="entry name" value="Gin"/>
    <property type="match status" value="1"/>
</dbReference>
<dbReference type="Proteomes" id="UP000677436">
    <property type="component" value="Chromosome"/>
</dbReference>
<proteinExistence type="predicted"/>
<gene>
    <name evidence="1" type="ORF">JIR001_00330</name>
</gene>
<dbReference type="RefSeq" id="WP_338048313.1">
    <property type="nucleotide sequence ID" value="NZ_AP024601.1"/>
</dbReference>
<dbReference type="InterPro" id="IPR019700">
    <property type="entry name" value="Sigma-G_inhibitor_Gin"/>
</dbReference>
<reference evidence="1" key="2">
    <citation type="journal article" date="2021" name="Microbiol. Resour. Announc.">
        <title>Complete Genome Sequence of Polycladomyces abyssicola JIR-001T, Isolated from Hemipelagic Sediment in Deep Seawater.</title>
        <authorList>
            <person name="Tsubouchi T."/>
            <person name="Kaneko Y."/>
        </authorList>
    </citation>
    <scope>NUCLEOTIDE SEQUENCE</scope>
    <source>
        <strain evidence="1">JIR-001</strain>
    </source>
</reference>
<name>A0A8D5ZL38_9BACL</name>
<reference evidence="1" key="1">
    <citation type="journal article" date="2013" name="Int. J. Syst. Evol. Microbiol.">
        <title>Polycladomyces abyssicola gen. nov., sp. nov., a thermophilic filamentous bacterium isolated from hemipelagic sediment.</title>
        <authorList>
            <person name="Tsubouchi T."/>
            <person name="Shimane Y."/>
            <person name="Mori K."/>
            <person name="Usui K."/>
            <person name="Hiraki T."/>
            <person name="Tame A."/>
            <person name="Uematsu K."/>
            <person name="Maruyama T."/>
            <person name="Hatada Y."/>
        </authorList>
    </citation>
    <scope>NUCLEOTIDE SEQUENCE</scope>
    <source>
        <strain evidence="1">JIR-001</strain>
    </source>
</reference>
<protein>
    <recommendedName>
        <fullName evidence="3">Inhibitor of sigma-G Gin</fullName>
    </recommendedName>
</protein>
<accession>A0A8D5ZL38</accession>
<dbReference type="KEGG" id="pabs:JIR001_00330"/>
<organism evidence="1 2">
    <name type="scientific">Polycladomyces abyssicola</name>
    <dbReference type="NCBI Taxonomy" id="1125966"/>
    <lineage>
        <taxon>Bacteria</taxon>
        <taxon>Bacillati</taxon>
        <taxon>Bacillota</taxon>
        <taxon>Bacilli</taxon>
        <taxon>Bacillales</taxon>
        <taxon>Thermoactinomycetaceae</taxon>
        <taxon>Polycladomyces</taxon>
    </lineage>
</organism>